<feature type="domain" description="C2 NT-type" evidence="2">
    <location>
        <begin position="16"/>
        <end position="223"/>
    </location>
</feature>
<feature type="compositionally biased region" description="Basic and acidic residues" evidence="1">
    <location>
        <begin position="325"/>
        <end position="353"/>
    </location>
</feature>
<feature type="region of interest" description="Disordered" evidence="1">
    <location>
        <begin position="325"/>
        <end position="366"/>
    </location>
</feature>
<name>A0A9E7F805_9LILI</name>
<dbReference type="OrthoDB" id="733571at2759"/>
<evidence type="ECO:0000259" key="2">
    <source>
        <dbReference type="PROSITE" id="PS51840"/>
    </source>
</evidence>
<feature type="compositionally biased region" description="Low complexity" evidence="1">
    <location>
        <begin position="282"/>
        <end position="305"/>
    </location>
</feature>
<proteinExistence type="predicted"/>
<dbReference type="PANTHER" id="PTHR31182:SF17">
    <property type="entry name" value="EEIG1_EHBP1 PROTEIN AMINO-TERMINAL DOMAIN PROTEIN"/>
    <property type="match status" value="1"/>
</dbReference>
<dbReference type="PANTHER" id="PTHR31182">
    <property type="entry name" value="C2 NT-TYPE DOMAIN-CONTAINING PROTEIN"/>
    <property type="match status" value="1"/>
</dbReference>
<accession>A0A9E7F805</accession>
<sequence length="645" mass="72564">MVVKKVMSFSPWAPPAPTKARRRRKCKVTVKVVGLEGLPPLPGVAAVEVGWRRPPKVGALSYLMGRKRPARSVSSRRPVEDGWAVRWDDDDESSRFENVCRLCDPNSVSGPAHDVSFSVLYELPTSTHLLASKFSAGFDAGHLFDRIPRVLALGSGEEEGSKTNKLERIGTTNVSLAEWAKESQSHKEGGGTDKGFNQQLPITLRKEGSTSNGVLHVTLSFTEVRTSGRTEGASLSEDRIMLEQKGSQQVKSDDPGSFDKENMVLDHLFRLQDEEEILEDNSVQNHNASSSSSSSNSCQSSPDSESTSKGWFCWSKRSCKTPDLKEGERRKMSSCEDISSEHNKILMPEKESLDSDEDDDPKGSWRSKEFISRDKQTKIKIQTFFASIDQRDPSAGGESACTAIVAVLANALHNNELNTPTRSEFDTLIREGSSEWQKLCNNTSYIDRFPDKHFDLDTILEAKLRPVSVLPDKSFIGFFQPECFKSLHGAMSFDDIWHEITSDIAGESKVFVVSWNDHFFMLKMEANAYYVMDTLGERLYEGCKKAYILRFDDSTEMFRRQENKGIDDCDELICRGKECCREFINRFLAAIPLQEELMLEKKGIETNTALHQRLQIEFHLTQASADTSNDYSEDNTWKDNSDLNS</sequence>
<feature type="region of interest" description="Disordered" evidence="1">
    <location>
        <begin position="282"/>
        <end position="309"/>
    </location>
</feature>
<keyword evidence="4" id="KW-1185">Reference proteome</keyword>
<evidence type="ECO:0000256" key="1">
    <source>
        <dbReference type="SAM" id="MobiDB-lite"/>
    </source>
</evidence>
<dbReference type="InterPro" id="IPR019448">
    <property type="entry name" value="NT-C2"/>
</dbReference>
<dbReference type="Proteomes" id="UP001055439">
    <property type="component" value="Chromosome 2"/>
</dbReference>
<protein>
    <recommendedName>
        <fullName evidence="2">C2 NT-type domain-containing protein</fullName>
    </recommendedName>
</protein>
<gene>
    <name evidence="3" type="ORF">MUK42_28553</name>
</gene>
<evidence type="ECO:0000313" key="4">
    <source>
        <dbReference type="Proteomes" id="UP001055439"/>
    </source>
</evidence>
<dbReference type="PROSITE" id="PS51840">
    <property type="entry name" value="C2_NT"/>
    <property type="match status" value="1"/>
</dbReference>
<dbReference type="AlphaFoldDB" id="A0A9E7F805"/>
<organism evidence="3 4">
    <name type="scientific">Musa troglodytarum</name>
    <name type="common">fe'i banana</name>
    <dbReference type="NCBI Taxonomy" id="320322"/>
    <lineage>
        <taxon>Eukaryota</taxon>
        <taxon>Viridiplantae</taxon>
        <taxon>Streptophyta</taxon>
        <taxon>Embryophyta</taxon>
        <taxon>Tracheophyta</taxon>
        <taxon>Spermatophyta</taxon>
        <taxon>Magnoliopsida</taxon>
        <taxon>Liliopsida</taxon>
        <taxon>Zingiberales</taxon>
        <taxon>Musaceae</taxon>
        <taxon>Musa</taxon>
    </lineage>
</organism>
<dbReference type="EMBL" id="CP097504">
    <property type="protein sequence ID" value="URD90386.1"/>
    <property type="molecule type" value="Genomic_DNA"/>
</dbReference>
<evidence type="ECO:0000313" key="3">
    <source>
        <dbReference type="EMBL" id="URD90386.1"/>
    </source>
</evidence>
<reference evidence="3" key="1">
    <citation type="submission" date="2022-05" db="EMBL/GenBank/DDBJ databases">
        <title>The Musa troglodytarum L. genome provides insights into the mechanism of non-climacteric behaviour and enrichment of carotenoids.</title>
        <authorList>
            <person name="Wang J."/>
        </authorList>
    </citation>
    <scope>NUCLEOTIDE SEQUENCE</scope>
    <source>
        <tissue evidence="3">Leaf</tissue>
    </source>
</reference>